<evidence type="ECO:0000313" key="8">
    <source>
        <dbReference type="Proteomes" id="UP000835052"/>
    </source>
</evidence>
<keyword evidence="5 6" id="KW-0472">Membrane</keyword>
<evidence type="ECO:0000256" key="6">
    <source>
        <dbReference type="SAM" id="Phobius"/>
    </source>
</evidence>
<keyword evidence="4 6" id="KW-1133">Transmembrane helix</keyword>
<evidence type="ECO:0000256" key="2">
    <source>
        <dbReference type="ARBA" id="ARBA00009166"/>
    </source>
</evidence>
<dbReference type="Proteomes" id="UP000835052">
    <property type="component" value="Unassembled WGS sequence"/>
</dbReference>
<protein>
    <submittedName>
        <fullName evidence="7">Uncharacterized protein</fullName>
    </submittedName>
</protein>
<evidence type="ECO:0000256" key="4">
    <source>
        <dbReference type="ARBA" id="ARBA00022989"/>
    </source>
</evidence>
<evidence type="ECO:0000256" key="5">
    <source>
        <dbReference type="ARBA" id="ARBA00023136"/>
    </source>
</evidence>
<evidence type="ECO:0000256" key="3">
    <source>
        <dbReference type="ARBA" id="ARBA00022692"/>
    </source>
</evidence>
<feature type="transmembrane region" description="Helical" evidence="6">
    <location>
        <begin position="61"/>
        <end position="84"/>
    </location>
</feature>
<reference evidence="7" key="1">
    <citation type="submission" date="2020-10" db="EMBL/GenBank/DDBJ databases">
        <authorList>
            <person name="Kikuchi T."/>
        </authorList>
    </citation>
    <scope>NUCLEOTIDE SEQUENCE</scope>
    <source>
        <strain evidence="7">NKZ352</strain>
    </source>
</reference>
<dbReference type="GO" id="GO:0016020">
    <property type="term" value="C:membrane"/>
    <property type="evidence" value="ECO:0007669"/>
    <property type="project" value="UniProtKB-SubCell"/>
</dbReference>
<comment type="caution">
    <text evidence="7">The sequence shown here is derived from an EMBL/GenBank/DDBJ whole genome shotgun (WGS) entry which is preliminary data.</text>
</comment>
<feature type="transmembrane region" description="Helical" evidence="6">
    <location>
        <begin position="157"/>
        <end position="177"/>
    </location>
</feature>
<comment type="subcellular location">
    <subcellularLocation>
        <location evidence="1">Membrane</location>
        <topology evidence="1">Multi-pass membrane protein</topology>
    </subcellularLocation>
</comment>
<keyword evidence="8" id="KW-1185">Reference proteome</keyword>
<organism evidence="7 8">
    <name type="scientific">Caenorhabditis auriculariae</name>
    <dbReference type="NCBI Taxonomy" id="2777116"/>
    <lineage>
        <taxon>Eukaryota</taxon>
        <taxon>Metazoa</taxon>
        <taxon>Ecdysozoa</taxon>
        <taxon>Nematoda</taxon>
        <taxon>Chromadorea</taxon>
        <taxon>Rhabditida</taxon>
        <taxon>Rhabditina</taxon>
        <taxon>Rhabditomorpha</taxon>
        <taxon>Rhabditoidea</taxon>
        <taxon>Rhabditidae</taxon>
        <taxon>Peloderinae</taxon>
        <taxon>Caenorhabditis</taxon>
    </lineage>
</organism>
<dbReference type="PANTHER" id="PTHR22945:SF95">
    <property type="entry name" value="SERPENTINE RECEPTOR, CLASS D (DELTA)"/>
    <property type="match status" value="1"/>
</dbReference>
<feature type="transmembrane region" description="Helical" evidence="6">
    <location>
        <begin position="209"/>
        <end position="230"/>
    </location>
</feature>
<sequence>MMKYTPRPLRGMRFYMVKASIMEMVLACLIFFTQYRVLPNKKSLAVVCYGPSSIFSQDVCFYAFFTLLIFGCESVLSIAHTIYYQCRNADRTSKTLPLPVIILQTSITFIPLFVLQMLIIMMKKDFAAVQEETELLHPDVRNSGGVVSGFAEMYDPLNIIAVGVLGLIIYGTPFFSIHCKRIIYQRLFAYEASISQRTRENAKTFIRALNFQAMIPAICYIPPFTIFVYNQYFGSEMPLTSLIIPLTISIPTIIHPAITLYFIQPYRRAVMAFIKRDRLRRRSSIFPSNDDNSKY</sequence>
<dbReference type="EMBL" id="CAJGYM010000027">
    <property type="protein sequence ID" value="CAD6192397.1"/>
    <property type="molecule type" value="Genomic_DNA"/>
</dbReference>
<evidence type="ECO:0000256" key="1">
    <source>
        <dbReference type="ARBA" id="ARBA00004141"/>
    </source>
</evidence>
<dbReference type="InterPro" id="IPR019421">
    <property type="entry name" value="7TM_GPCR_serpentine_rcpt_Srd"/>
</dbReference>
<dbReference type="AlphaFoldDB" id="A0A8S1HAK5"/>
<comment type="similarity">
    <text evidence="2">Belongs to the nematode receptor-like protein srd family.</text>
</comment>
<feature type="transmembrane region" description="Helical" evidence="6">
    <location>
        <begin position="242"/>
        <end position="263"/>
    </location>
</feature>
<dbReference type="InterPro" id="IPR050920">
    <property type="entry name" value="Nematode_rcpt-like_delta"/>
</dbReference>
<feature type="transmembrane region" description="Helical" evidence="6">
    <location>
        <begin position="96"/>
        <end position="119"/>
    </location>
</feature>
<gene>
    <name evidence="7" type="ORF">CAUJ_LOCUS8316</name>
</gene>
<dbReference type="SUPFAM" id="SSF81321">
    <property type="entry name" value="Family A G protein-coupled receptor-like"/>
    <property type="match status" value="1"/>
</dbReference>
<dbReference type="PANTHER" id="PTHR22945">
    <property type="entry name" value="SERPENTINE RECEPTOR, CLASS D DELTA"/>
    <property type="match status" value="1"/>
</dbReference>
<proteinExistence type="inferred from homology"/>
<name>A0A8S1HAK5_9PELO</name>
<keyword evidence="3 6" id="KW-0812">Transmembrane</keyword>
<dbReference type="OrthoDB" id="5785156at2759"/>
<accession>A0A8S1HAK5</accession>
<evidence type="ECO:0000313" key="7">
    <source>
        <dbReference type="EMBL" id="CAD6192397.1"/>
    </source>
</evidence>
<dbReference type="Pfam" id="PF10317">
    <property type="entry name" value="7TM_GPCR_Srd"/>
    <property type="match status" value="1"/>
</dbReference>